<evidence type="ECO:0000313" key="3">
    <source>
        <dbReference type="Proteomes" id="UP000295509"/>
    </source>
</evidence>
<reference evidence="2 3" key="1">
    <citation type="submission" date="2019-03" db="EMBL/GenBank/DDBJ databases">
        <title>Genomic Encyclopedia of Type Strains, Phase III (KMG-III): the genomes of soil and plant-associated and newly described type strains.</title>
        <authorList>
            <person name="Whitman W."/>
        </authorList>
    </citation>
    <scope>NUCLEOTIDE SEQUENCE [LARGE SCALE GENOMIC DNA]</scope>
    <source>
        <strain evidence="2 3">LMG 29544</strain>
    </source>
</reference>
<dbReference type="EMBL" id="SORE01000007">
    <property type="protein sequence ID" value="TDY51552.1"/>
    <property type="molecule type" value="Genomic_DNA"/>
</dbReference>
<name>A0A4R8LWI5_9BURK</name>
<dbReference type="OrthoDB" id="9101168at2"/>
<keyword evidence="3" id="KW-1185">Reference proteome</keyword>
<evidence type="ECO:0000313" key="2">
    <source>
        <dbReference type="EMBL" id="TDY51552.1"/>
    </source>
</evidence>
<protein>
    <recommendedName>
        <fullName evidence="4">Protein CopB</fullName>
    </recommendedName>
</protein>
<accession>A0A4R8LWI5</accession>
<comment type="caution">
    <text evidence="2">The sequence shown here is derived from an EMBL/GenBank/DDBJ whole genome shotgun (WGS) entry which is preliminary data.</text>
</comment>
<sequence length="89" mass="10205">MGLSNSEKQRRYRQRHLGPGGGAERLSVFVRISTKRNLERLASHYGNTITNTVENLINEKTVSILNGLNESEQHEFFNEEPVHKRQSAK</sequence>
<gene>
    <name evidence="2" type="ORF">BX592_107120</name>
</gene>
<feature type="region of interest" description="Disordered" evidence="1">
    <location>
        <begin position="1"/>
        <end position="22"/>
    </location>
</feature>
<proteinExistence type="predicted"/>
<evidence type="ECO:0000256" key="1">
    <source>
        <dbReference type="SAM" id="MobiDB-lite"/>
    </source>
</evidence>
<evidence type="ECO:0008006" key="4">
    <source>
        <dbReference type="Google" id="ProtNLM"/>
    </source>
</evidence>
<dbReference type="AlphaFoldDB" id="A0A4R8LWI5"/>
<organism evidence="2 3">
    <name type="scientific">Paraburkholderia rhizosphaerae</name>
    <dbReference type="NCBI Taxonomy" id="480658"/>
    <lineage>
        <taxon>Bacteria</taxon>
        <taxon>Pseudomonadati</taxon>
        <taxon>Pseudomonadota</taxon>
        <taxon>Betaproteobacteria</taxon>
        <taxon>Burkholderiales</taxon>
        <taxon>Burkholderiaceae</taxon>
        <taxon>Paraburkholderia</taxon>
    </lineage>
</organism>
<dbReference type="Proteomes" id="UP000295509">
    <property type="component" value="Unassembled WGS sequence"/>
</dbReference>